<feature type="domain" description="CG-1" evidence="4">
    <location>
        <begin position="15"/>
        <end position="138"/>
    </location>
</feature>
<dbReference type="GO" id="GO:0005634">
    <property type="term" value="C:nucleus"/>
    <property type="evidence" value="ECO:0007669"/>
    <property type="project" value="UniProtKB-SubCell"/>
</dbReference>
<evidence type="ECO:0000256" key="1">
    <source>
        <dbReference type="ARBA" id="ARBA00004123"/>
    </source>
</evidence>
<sequence length="138" mass="16581">MDSDKGRVLTCNLSNVYFVTEARSRWLRSSEICEILRNHKRFNLTVDPPHKPPGGSFFLFNKNEVRNFRKDGHCWRKKKDGITVREAHEKLKIGKELVLDCYYAHGEDNKNFRRRIYWLHDEKLENIVLVHYRDLSEF</sequence>
<comment type="subcellular location">
    <subcellularLocation>
        <location evidence="1">Nucleus</location>
    </subcellularLocation>
</comment>
<reference evidence="6" key="1">
    <citation type="journal article" date="2017" name="Nat. Commun.">
        <title>The asparagus genome sheds light on the origin and evolution of a young Y chromosome.</title>
        <authorList>
            <person name="Harkess A."/>
            <person name="Zhou J."/>
            <person name="Xu C."/>
            <person name="Bowers J.E."/>
            <person name="Van der Hulst R."/>
            <person name="Ayyampalayam S."/>
            <person name="Mercati F."/>
            <person name="Riccardi P."/>
            <person name="McKain M.R."/>
            <person name="Kakrana A."/>
            <person name="Tang H."/>
            <person name="Ray J."/>
            <person name="Groenendijk J."/>
            <person name="Arikit S."/>
            <person name="Mathioni S.M."/>
            <person name="Nakano M."/>
            <person name="Shan H."/>
            <person name="Telgmann-Rauber A."/>
            <person name="Kanno A."/>
            <person name="Yue Z."/>
            <person name="Chen H."/>
            <person name="Li W."/>
            <person name="Chen Y."/>
            <person name="Xu X."/>
            <person name="Zhang Y."/>
            <person name="Luo S."/>
            <person name="Chen H."/>
            <person name="Gao J."/>
            <person name="Mao Z."/>
            <person name="Pires J.C."/>
            <person name="Luo M."/>
            <person name="Kudrna D."/>
            <person name="Wing R.A."/>
            <person name="Meyers B.C."/>
            <person name="Yi K."/>
            <person name="Kong H."/>
            <person name="Lavrijsen P."/>
            <person name="Sunseri F."/>
            <person name="Falavigna A."/>
            <person name="Ye Y."/>
            <person name="Leebens-Mack J.H."/>
            <person name="Chen G."/>
        </authorList>
    </citation>
    <scope>NUCLEOTIDE SEQUENCE [LARGE SCALE GENOMIC DNA]</scope>
    <source>
        <strain evidence="6">cv. DH0086</strain>
    </source>
</reference>
<dbReference type="PANTHER" id="PTHR23335:SF0">
    <property type="entry name" value="CALMODULIN-BINDING TRANSCRIPTION ACTIVATOR 2-LIKE ISOFORM X1"/>
    <property type="match status" value="1"/>
</dbReference>
<dbReference type="GO" id="GO:0003712">
    <property type="term" value="F:transcription coregulator activity"/>
    <property type="evidence" value="ECO:0007669"/>
    <property type="project" value="TreeGrafter"/>
</dbReference>
<dbReference type="SMART" id="SM01076">
    <property type="entry name" value="CG-1"/>
    <property type="match status" value="1"/>
</dbReference>
<evidence type="ECO:0000256" key="2">
    <source>
        <dbReference type="ARBA" id="ARBA00023163"/>
    </source>
</evidence>
<dbReference type="GO" id="GO:0003690">
    <property type="term" value="F:double-stranded DNA binding"/>
    <property type="evidence" value="ECO:0007669"/>
    <property type="project" value="TreeGrafter"/>
</dbReference>
<dbReference type="Gramene" id="ONK63063">
    <property type="protein sequence ID" value="ONK63063"/>
    <property type="gene ID" value="A4U43_C07F11030"/>
</dbReference>
<evidence type="ECO:0000313" key="6">
    <source>
        <dbReference type="Proteomes" id="UP000243459"/>
    </source>
</evidence>
<dbReference type="Proteomes" id="UP000243459">
    <property type="component" value="Chromosome 7"/>
</dbReference>
<dbReference type="PROSITE" id="PS51437">
    <property type="entry name" value="CG_1"/>
    <property type="match status" value="1"/>
</dbReference>
<evidence type="ECO:0000256" key="3">
    <source>
        <dbReference type="ARBA" id="ARBA00023242"/>
    </source>
</evidence>
<protein>
    <recommendedName>
        <fullName evidence="4">CG-1 domain-containing protein</fullName>
    </recommendedName>
</protein>
<accession>A0A5P1EBB9</accession>
<keyword evidence="2" id="KW-0804">Transcription</keyword>
<dbReference type="Pfam" id="PF03859">
    <property type="entry name" value="CG-1"/>
    <property type="match status" value="1"/>
</dbReference>
<dbReference type="GO" id="GO:0006357">
    <property type="term" value="P:regulation of transcription by RNA polymerase II"/>
    <property type="evidence" value="ECO:0007669"/>
    <property type="project" value="TreeGrafter"/>
</dbReference>
<dbReference type="EMBL" id="CM007387">
    <property type="protein sequence ID" value="ONK63063.1"/>
    <property type="molecule type" value="Genomic_DNA"/>
</dbReference>
<gene>
    <name evidence="5" type="ORF">A4U43_C07F11030</name>
</gene>
<dbReference type="OMA" id="NVEAINC"/>
<keyword evidence="6" id="KW-1185">Reference proteome</keyword>
<proteinExistence type="predicted"/>
<organism evidence="5 6">
    <name type="scientific">Asparagus officinalis</name>
    <name type="common">Garden asparagus</name>
    <dbReference type="NCBI Taxonomy" id="4686"/>
    <lineage>
        <taxon>Eukaryota</taxon>
        <taxon>Viridiplantae</taxon>
        <taxon>Streptophyta</taxon>
        <taxon>Embryophyta</taxon>
        <taxon>Tracheophyta</taxon>
        <taxon>Spermatophyta</taxon>
        <taxon>Magnoliopsida</taxon>
        <taxon>Liliopsida</taxon>
        <taxon>Asparagales</taxon>
        <taxon>Asparagaceae</taxon>
        <taxon>Asparagoideae</taxon>
        <taxon>Asparagus</taxon>
    </lineage>
</organism>
<evidence type="ECO:0000313" key="5">
    <source>
        <dbReference type="EMBL" id="ONK63063.1"/>
    </source>
</evidence>
<dbReference type="InterPro" id="IPR005559">
    <property type="entry name" value="CG-1_dom"/>
</dbReference>
<dbReference type="PANTHER" id="PTHR23335">
    <property type="entry name" value="CALMODULIN-BINDING TRANSCRIPTION ACTIVATOR CAMTA"/>
    <property type="match status" value="1"/>
</dbReference>
<keyword evidence="3" id="KW-0539">Nucleus</keyword>
<dbReference type="AlphaFoldDB" id="A0A5P1EBB9"/>
<name>A0A5P1EBB9_ASPOF</name>
<evidence type="ECO:0000259" key="4">
    <source>
        <dbReference type="PROSITE" id="PS51437"/>
    </source>
</evidence>